<dbReference type="CDD" id="cd17321">
    <property type="entry name" value="MFS_MMR_MDR_like"/>
    <property type="match status" value="1"/>
</dbReference>
<dbReference type="PROSITE" id="PS50850">
    <property type="entry name" value="MFS"/>
    <property type="match status" value="1"/>
</dbReference>
<evidence type="ECO:0000256" key="2">
    <source>
        <dbReference type="ARBA" id="ARBA00022448"/>
    </source>
</evidence>
<feature type="transmembrane region" description="Helical" evidence="6">
    <location>
        <begin position="24"/>
        <end position="49"/>
    </location>
</feature>
<feature type="transmembrane region" description="Helical" evidence="6">
    <location>
        <begin position="137"/>
        <end position="158"/>
    </location>
</feature>
<evidence type="ECO:0000256" key="1">
    <source>
        <dbReference type="ARBA" id="ARBA00004651"/>
    </source>
</evidence>
<dbReference type="Pfam" id="PF07690">
    <property type="entry name" value="MFS_1"/>
    <property type="match status" value="1"/>
</dbReference>
<protein>
    <submittedName>
        <fullName evidence="8">MFS transporter</fullName>
    </submittedName>
</protein>
<dbReference type="InterPro" id="IPR036259">
    <property type="entry name" value="MFS_trans_sf"/>
</dbReference>
<evidence type="ECO:0000256" key="5">
    <source>
        <dbReference type="ARBA" id="ARBA00023136"/>
    </source>
</evidence>
<feature type="transmembrane region" description="Helical" evidence="6">
    <location>
        <begin position="298"/>
        <end position="319"/>
    </location>
</feature>
<feature type="transmembrane region" description="Helical" evidence="6">
    <location>
        <begin position="105"/>
        <end position="131"/>
    </location>
</feature>
<evidence type="ECO:0000259" key="7">
    <source>
        <dbReference type="PROSITE" id="PS50850"/>
    </source>
</evidence>
<feature type="domain" description="Major facilitator superfamily (MFS) profile" evidence="7">
    <location>
        <begin position="24"/>
        <end position="512"/>
    </location>
</feature>
<dbReference type="PANTHER" id="PTHR42718:SF9">
    <property type="entry name" value="MAJOR FACILITATOR SUPERFAMILY MULTIDRUG TRANSPORTER MFSC"/>
    <property type="match status" value="1"/>
</dbReference>
<reference evidence="8 9" key="1">
    <citation type="submission" date="2022-02" db="EMBL/GenBank/DDBJ databases">
        <title>Uncovering new skin microbiome diversity through culturing and metagenomics.</title>
        <authorList>
            <person name="Conlan S."/>
            <person name="Deming C."/>
            <person name="Nisc Comparative Sequencing Program N."/>
            <person name="Segre J.A."/>
        </authorList>
    </citation>
    <scope>NUCLEOTIDE SEQUENCE [LARGE SCALE GENOMIC DNA]</scope>
    <source>
        <strain evidence="8 9">ACRQZ</strain>
    </source>
</reference>
<feature type="transmembrane region" description="Helical" evidence="6">
    <location>
        <begin position="170"/>
        <end position="189"/>
    </location>
</feature>
<keyword evidence="4 6" id="KW-1133">Transmembrane helix</keyword>
<evidence type="ECO:0000256" key="3">
    <source>
        <dbReference type="ARBA" id="ARBA00022692"/>
    </source>
</evidence>
<comment type="caution">
    <text evidence="8">The sequence shown here is derived from an EMBL/GenBank/DDBJ whole genome shotgun (WGS) entry which is preliminary data.</text>
</comment>
<name>A0ABS9Q6G6_9MICO</name>
<evidence type="ECO:0000256" key="4">
    <source>
        <dbReference type="ARBA" id="ARBA00022989"/>
    </source>
</evidence>
<dbReference type="SUPFAM" id="SSF103473">
    <property type="entry name" value="MFS general substrate transporter"/>
    <property type="match status" value="2"/>
</dbReference>
<feature type="transmembrane region" description="Helical" evidence="6">
    <location>
        <begin position="74"/>
        <end position="93"/>
    </location>
</feature>
<dbReference type="Gene3D" id="1.20.1250.20">
    <property type="entry name" value="MFS general substrate transporter like domains"/>
    <property type="match status" value="2"/>
</dbReference>
<proteinExistence type="predicted"/>
<comment type="subcellular location">
    <subcellularLocation>
        <location evidence="1">Cell membrane</location>
        <topology evidence="1">Multi-pass membrane protein</topology>
    </subcellularLocation>
</comment>
<dbReference type="InterPro" id="IPR020846">
    <property type="entry name" value="MFS_dom"/>
</dbReference>
<feature type="transmembrane region" description="Helical" evidence="6">
    <location>
        <begin position="361"/>
        <end position="379"/>
    </location>
</feature>
<evidence type="ECO:0000256" key="6">
    <source>
        <dbReference type="SAM" id="Phobius"/>
    </source>
</evidence>
<dbReference type="RefSeq" id="WP_239266212.1">
    <property type="nucleotide sequence ID" value="NZ_JAKRCV010000077.1"/>
</dbReference>
<feature type="transmembrane region" description="Helical" evidence="6">
    <location>
        <begin position="259"/>
        <end position="277"/>
    </location>
</feature>
<keyword evidence="2" id="KW-0813">Transport</keyword>
<dbReference type="PANTHER" id="PTHR42718">
    <property type="entry name" value="MAJOR FACILITATOR SUPERFAMILY MULTIDRUG TRANSPORTER MFSC"/>
    <property type="match status" value="1"/>
</dbReference>
<dbReference type="EMBL" id="JAKRCV010000077">
    <property type="protein sequence ID" value="MCG7323460.1"/>
    <property type="molecule type" value="Genomic_DNA"/>
</dbReference>
<gene>
    <name evidence="8" type="ORF">MHL29_16395</name>
</gene>
<sequence length="512" mass="53053">MPSRQPLDDVARRAPTEAHGNDRLLAGLVLAVLTFWLFAGSAGSVAPAIMRDINGPYADAARRTWTDPLLGNDAMNLAVALTALFSGMFIVVLGGVADRVGRFRVLLIGLVLSVVGSACLILAAGALAAPLVLVGRAVQGLSAACVLPTTLGLVRACWDGAARQRAVSMWSIASFGGSGLASLVGGFTVTYVGWRWIYAVSIVVAVAAALLLRGQGESKVVSSTPFHLDVPGIATFAASMLSLMVVTTFGAKIGWTSPITLALAAVAIVGLVLTVVIEGRVRQPFLDLRLFRNRMFSGATLANFLLNTSIGMLIVTQQLLQVAGGMKPLDAGLLTLGYAITVIAFMRVGERLLRGYGAKKPMLWGTGLLVLAGCAFLPTNLLLSQYRLTAILGYTLMGLGLACFGTPATDAALSNLPVEQSGAGAGIYKMASSLGSAIGTATSLALFTAGSSSPPRVIGSVLVPLGRQDNVGLRQGADVALLFQHQPAAAVRRGHLGGRPLPRPLHPDVLAV</sequence>
<keyword evidence="3 6" id="KW-0812">Transmembrane</keyword>
<evidence type="ECO:0000313" key="9">
    <source>
        <dbReference type="Proteomes" id="UP001521931"/>
    </source>
</evidence>
<organism evidence="8 9">
    <name type="scientific">Arsenicicoccus bolidensis</name>
    <dbReference type="NCBI Taxonomy" id="229480"/>
    <lineage>
        <taxon>Bacteria</taxon>
        <taxon>Bacillati</taxon>
        <taxon>Actinomycetota</taxon>
        <taxon>Actinomycetes</taxon>
        <taxon>Micrococcales</taxon>
        <taxon>Intrasporangiaceae</taxon>
        <taxon>Arsenicicoccus</taxon>
    </lineage>
</organism>
<feature type="transmembrane region" description="Helical" evidence="6">
    <location>
        <begin position="385"/>
        <end position="404"/>
    </location>
</feature>
<keyword evidence="5 6" id="KW-0472">Membrane</keyword>
<keyword evidence="9" id="KW-1185">Reference proteome</keyword>
<dbReference type="InterPro" id="IPR011701">
    <property type="entry name" value="MFS"/>
</dbReference>
<accession>A0ABS9Q6G6</accession>
<feature type="transmembrane region" description="Helical" evidence="6">
    <location>
        <begin position="331"/>
        <end position="349"/>
    </location>
</feature>
<dbReference type="Proteomes" id="UP001521931">
    <property type="component" value="Unassembled WGS sequence"/>
</dbReference>
<evidence type="ECO:0000313" key="8">
    <source>
        <dbReference type="EMBL" id="MCG7323460.1"/>
    </source>
</evidence>
<feature type="transmembrane region" description="Helical" evidence="6">
    <location>
        <begin position="195"/>
        <end position="212"/>
    </location>
</feature>
<feature type="transmembrane region" description="Helical" evidence="6">
    <location>
        <begin position="233"/>
        <end position="253"/>
    </location>
</feature>